<evidence type="ECO:0000256" key="1">
    <source>
        <dbReference type="ARBA" id="ARBA00022603"/>
    </source>
</evidence>
<dbReference type="Pfam" id="PF06325">
    <property type="entry name" value="PrmA"/>
    <property type="match status" value="1"/>
</dbReference>
<evidence type="ECO:0000256" key="2">
    <source>
        <dbReference type="ARBA" id="ARBA00022679"/>
    </source>
</evidence>
<dbReference type="PANTHER" id="PTHR43648">
    <property type="entry name" value="ELECTRON TRANSFER FLAVOPROTEIN BETA SUBUNIT LYSINE METHYLTRANSFERASE"/>
    <property type="match status" value="1"/>
</dbReference>
<dbReference type="EMBL" id="CP012333">
    <property type="protein sequence ID" value="AKV03961.1"/>
    <property type="molecule type" value="Genomic_DNA"/>
</dbReference>
<sequence>MTRRVMRPTRRKTDDERRAFVLEHTKLAPVPLVPEVRLYWAESVTPVWFEVSRWLDDDDAAVPFWCVPWAGGQALARWVLDHPEVVRGARVLDFACGSGLVGLAATLAGGHVHAVDVDPLARVATELNAQANGLSLAVTTRDLVGEPLAGVDVLLAGDVWYEPKPSARFRRWFRKLASANKTVVTADSGRPHAPRLARELARYEVPTPFDLEAMTVRTARVLAM</sequence>
<dbReference type="AlphaFoldDB" id="A0A0K1QDW1"/>
<accession>A0A0K1QDW1</accession>
<reference evidence="3 4" key="1">
    <citation type="submission" date="2015-08" db="EMBL/GenBank/DDBJ databases">
        <authorList>
            <person name="Babu N.S."/>
            <person name="Beckwith C.J."/>
            <person name="Beseler K.G."/>
            <person name="Brison A."/>
            <person name="Carone J.V."/>
            <person name="Caskin T.P."/>
            <person name="Diamond M."/>
            <person name="Durham M.E."/>
            <person name="Foxe J.M."/>
            <person name="Go M."/>
            <person name="Henderson B.A."/>
            <person name="Jones I.B."/>
            <person name="McGettigan J.A."/>
            <person name="Micheletti S.J."/>
            <person name="Nasrallah M.E."/>
            <person name="Ortiz D."/>
            <person name="Piller C.R."/>
            <person name="Privatt S.R."/>
            <person name="Schneider S.L."/>
            <person name="Sharp S."/>
            <person name="Smith T.C."/>
            <person name="Stanton J.D."/>
            <person name="Ullery H.E."/>
            <person name="Wilson R.J."/>
            <person name="Serrano M.G."/>
            <person name="Buck G."/>
            <person name="Lee V."/>
            <person name="Wang Y."/>
            <person name="Carvalho R."/>
            <person name="Voegtly L."/>
            <person name="Shi R."/>
            <person name="Duckworth R."/>
            <person name="Johnson A."/>
            <person name="Loviza R."/>
            <person name="Walstead R."/>
            <person name="Shah Z."/>
            <person name="Kiflezghi M."/>
            <person name="Wade K."/>
            <person name="Ball S.L."/>
            <person name="Bradley K.W."/>
            <person name="Asai D.J."/>
            <person name="Bowman C.A."/>
            <person name="Russell D.A."/>
            <person name="Pope W.H."/>
            <person name="Jacobs-Sera D."/>
            <person name="Hendrix R.W."/>
            <person name="Hatfull G.F."/>
        </authorList>
    </citation>
    <scope>NUCLEOTIDE SEQUENCE [LARGE SCALE GENOMIC DNA]</scope>
    <source>
        <strain evidence="3 4">DSM 27648</strain>
    </source>
</reference>
<dbReference type="GO" id="GO:0032259">
    <property type="term" value="P:methylation"/>
    <property type="evidence" value="ECO:0007669"/>
    <property type="project" value="UniProtKB-KW"/>
</dbReference>
<keyword evidence="1 3" id="KW-0489">Methyltransferase</keyword>
<keyword evidence="2 3" id="KW-0808">Transferase</keyword>
<dbReference type="RefSeq" id="WP_240488884.1">
    <property type="nucleotide sequence ID" value="NZ_CP012333.1"/>
</dbReference>
<evidence type="ECO:0000313" key="3">
    <source>
        <dbReference type="EMBL" id="AKV03961.1"/>
    </source>
</evidence>
<dbReference type="Proteomes" id="UP000064967">
    <property type="component" value="Chromosome"/>
</dbReference>
<dbReference type="STRING" id="1391654.AKJ09_10624"/>
<dbReference type="CDD" id="cd02440">
    <property type="entry name" value="AdoMet_MTases"/>
    <property type="match status" value="1"/>
</dbReference>
<protein>
    <submittedName>
        <fullName evidence="3">SAM-dependent methyltransferase</fullName>
    </submittedName>
</protein>
<dbReference type="Gene3D" id="3.40.50.150">
    <property type="entry name" value="Vaccinia Virus protein VP39"/>
    <property type="match status" value="1"/>
</dbReference>
<dbReference type="PANTHER" id="PTHR43648:SF1">
    <property type="entry name" value="ELECTRON TRANSFER FLAVOPROTEIN BETA SUBUNIT LYSINE METHYLTRANSFERASE"/>
    <property type="match status" value="1"/>
</dbReference>
<keyword evidence="4" id="KW-1185">Reference proteome</keyword>
<dbReference type="GO" id="GO:0016279">
    <property type="term" value="F:protein-lysine N-methyltransferase activity"/>
    <property type="evidence" value="ECO:0007669"/>
    <property type="project" value="TreeGrafter"/>
</dbReference>
<evidence type="ECO:0000313" key="4">
    <source>
        <dbReference type="Proteomes" id="UP000064967"/>
    </source>
</evidence>
<dbReference type="InterPro" id="IPR050078">
    <property type="entry name" value="Ribosomal_L11_MeTrfase_PrmA"/>
</dbReference>
<dbReference type="KEGG" id="llu:AKJ09_10624"/>
<dbReference type="InterPro" id="IPR029063">
    <property type="entry name" value="SAM-dependent_MTases_sf"/>
</dbReference>
<gene>
    <name evidence="3" type="ORF">AKJ09_10624</name>
</gene>
<dbReference type="SUPFAM" id="SSF53335">
    <property type="entry name" value="S-adenosyl-L-methionine-dependent methyltransferases"/>
    <property type="match status" value="1"/>
</dbReference>
<proteinExistence type="predicted"/>
<name>A0A0K1QDW1_9BACT</name>
<organism evidence="3 4">
    <name type="scientific">Labilithrix luteola</name>
    <dbReference type="NCBI Taxonomy" id="1391654"/>
    <lineage>
        <taxon>Bacteria</taxon>
        <taxon>Pseudomonadati</taxon>
        <taxon>Myxococcota</taxon>
        <taxon>Polyangia</taxon>
        <taxon>Polyangiales</taxon>
        <taxon>Labilitrichaceae</taxon>
        <taxon>Labilithrix</taxon>
    </lineage>
</organism>